<protein>
    <submittedName>
        <fullName evidence="1">Uncharacterized protein</fullName>
    </submittedName>
</protein>
<keyword evidence="2" id="KW-1185">Reference proteome</keyword>
<reference evidence="1 2" key="1">
    <citation type="journal article" date="2018" name="Sci. Rep.">
        <title>Genomic signatures of local adaptation to the degree of environmental predictability in rotifers.</title>
        <authorList>
            <person name="Franch-Gras L."/>
            <person name="Hahn C."/>
            <person name="Garcia-Roger E.M."/>
            <person name="Carmona M.J."/>
            <person name="Serra M."/>
            <person name="Gomez A."/>
        </authorList>
    </citation>
    <scope>NUCLEOTIDE SEQUENCE [LARGE SCALE GENOMIC DNA]</scope>
    <source>
        <strain evidence="1">HYR1</strain>
    </source>
</reference>
<sequence length="109" mass="13000">MIIDSQNELIIQVNQESIQIMKKTDHFGKVKKKGSNYGRDLKIRQIDLKLLSSSLFALSLCSIKRNKKYTQKNYLNNQNFKLIPINNRRFRKKMHSTNRINNYYSMKCK</sequence>
<proteinExistence type="predicted"/>
<dbReference type="AlphaFoldDB" id="A0A3M7SX45"/>
<gene>
    <name evidence="1" type="ORF">BpHYR1_042505</name>
</gene>
<dbReference type="Proteomes" id="UP000276133">
    <property type="component" value="Unassembled WGS sequence"/>
</dbReference>
<name>A0A3M7SX45_BRAPC</name>
<accession>A0A3M7SX45</accession>
<evidence type="ECO:0000313" key="2">
    <source>
        <dbReference type="Proteomes" id="UP000276133"/>
    </source>
</evidence>
<comment type="caution">
    <text evidence="1">The sequence shown here is derived from an EMBL/GenBank/DDBJ whole genome shotgun (WGS) entry which is preliminary data.</text>
</comment>
<evidence type="ECO:0000313" key="1">
    <source>
        <dbReference type="EMBL" id="RNA40363.1"/>
    </source>
</evidence>
<organism evidence="1 2">
    <name type="scientific">Brachionus plicatilis</name>
    <name type="common">Marine rotifer</name>
    <name type="synonym">Brachionus muelleri</name>
    <dbReference type="NCBI Taxonomy" id="10195"/>
    <lineage>
        <taxon>Eukaryota</taxon>
        <taxon>Metazoa</taxon>
        <taxon>Spiralia</taxon>
        <taxon>Gnathifera</taxon>
        <taxon>Rotifera</taxon>
        <taxon>Eurotatoria</taxon>
        <taxon>Monogononta</taxon>
        <taxon>Pseudotrocha</taxon>
        <taxon>Ploima</taxon>
        <taxon>Brachionidae</taxon>
        <taxon>Brachionus</taxon>
    </lineage>
</organism>
<dbReference type="EMBL" id="REGN01000651">
    <property type="protein sequence ID" value="RNA40363.1"/>
    <property type="molecule type" value="Genomic_DNA"/>
</dbReference>